<organism evidence="1 2">
    <name type="scientific">Labilibaculum antarcticum</name>
    <dbReference type="NCBI Taxonomy" id="1717717"/>
    <lineage>
        <taxon>Bacteria</taxon>
        <taxon>Pseudomonadati</taxon>
        <taxon>Bacteroidota</taxon>
        <taxon>Bacteroidia</taxon>
        <taxon>Marinilabiliales</taxon>
        <taxon>Marinifilaceae</taxon>
        <taxon>Labilibaculum</taxon>
    </lineage>
</organism>
<reference evidence="2" key="2">
    <citation type="journal article" date="2020" name="Antonie Van Leeuwenhoek">
        <title>Labilibaculum antarcticum sp. nov., a novel facultative anaerobic, psychrotorelant bacterium isolated from marine sediment of Antarctica.</title>
        <authorList>
            <person name="Watanabe M."/>
            <person name="Kojima H."/>
            <person name="Fukui M."/>
        </authorList>
    </citation>
    <scope>NUCLEOTIDE SEQUENCE [LARGE SCALE GENOMIC DNA]</scope>
    <source>
        <strain evidence="2">SPP2</strain>
    </source>
</reference>
<evidence type="ECO:0000313" key="1">
    <source>
        <dbReference type="EMBL" id="BAX82461.1"/>
    </source>
</evidence>
<sequence>MFCQNKDSIIQKKERNDSIVFVITNKVFDSLQNRFSIFENHTDTKDPLKCYTFTSQDSTLNDHSIHKMENLNEILNCDKDLLIFIHGDGKTTNNAVMRGLKIQNLYDLKIIVFSWTSKMEKVNGLKNFKNSKKNIELGILKFKEMLLQIQELKKMRDFQTKKIHISLCMHSLGNYYMERMVKDSLLSGLHDELFDNIIFNAAAVNQKEHSKWMNQLHIQKRIYITSNKKDFNLNGVRVFTKSRKQLGERLKLPLSENSNYINFTKAIGFMFPTHLTHTYFLGGIRGENINQFYFNLFHGKEIQLNDSTLFIRRKDGLGHNILVN</sequence>
<dbReference type="Proteomes" id="UP000218267">
    <property type="component" value="Chromosome"/>
</dbReference>
<protein>
    <recommendedName>
        <fullName evidence="3">DUF676 domain-containing protein</fullName>
    </recommendedName>
</protein>
<reference evidence="1 2" key="1">
    <citation type="journal article" date="2018" name="Mar. Genomics">
        <title>Complete genome sequence of Marinifilaceae bacterium strain SPP2, isolated from the Antarctic marine sediment.</title>
        <authorList>
            <person name="Watanabe M."/>
            <person name="Kojima H."/>
            <person name="Fukui M."/>
        </authorList>
    </citation>
    <scope>NUCLEOTIDE SEQUENCE [LARGE SCALE GENOMIC DNA]</scope>
    <source>
        <strain evidence="1 2">SPP2</strain>
    </source>
</reference>
<gene>
    <name evidence="1" type="ORF">ALGA_4170</name>
</gene>
<evidence type="ECO:0000313" key="2">
    <source>
        <dbReference type="Proteomes" id="UP000218267"/>
    </source>
</evidence>
<dbReference type="InterPro" id="IPR010297">
    <property type="entry name" value="DUF900_hydrolase"/>
</dbReference>
<dbReference type="AlphaFoldDB" id="A0A1Y1CT79"/>
<evidence type="ECO:0008006" key="3">
    <source>
        <dbReference type="Google" id="ProtNLM"/>
    </source>
</evidence>
<proteinExistence type="predicted"/>
<dbReference type="Pfam" id="PF05990">
    <property type="entry name" value="DUF900"/>
    <property type="match status" value="1"/>
</dbReference>
<dbReference type="EMBL" id="AP018042">
    <property type="protein sequence ID" value="BAX82461.1"/>
    <property type="molecule type" value="Genomic_DNA"/>
</dbReference>
<accession>A0A1Y1CT79</accession>
<keyword evidence="2" id="KW-1185">Reference proteome</keyword>
<dbReference type="KEGG" id="mbas:ALGA_4170"/>
<name>A0A1Y1CT79_9BACT</name>